<dbReference type="EMBL" id="CP000968">
    <property type="protein sequence ID" value="ACB07648.1"/>
    <property type="molecule type" value="Genomic_DNA"/>
</dbReference>
<sequence>MPMYEYILSCGEIVNLNGKLRKSYSGVEEEYTVEIKDYVWPTWVREPRGAIKWEGYEVTMRRDYLRKRIEVKMKKS</sequence>
<dbReference type="GeneID" id="6094179"/>
<protein>
    <submittedName>
        <fullName evidence="1">Uncharacterized protein</fullName>
    </submittedName>
</protein>
<dbReference type="Proteomes" id="UP000001686">
    <property type="component" value="Chromosome"/>
</dbReference>
<dbReference type="RefSeq" id="WP_012309545.1">
    <property type="nucleotide sequence ID" value="NC_010482.1"/>
</dbReference>
<reference evidence="1 2" key="1">
    <citation type="journal article" date="2008" name="Proc. Natl. Acad. Sci. U.S.A.">
        <title>A korarchaeal genome reveals new insights into the evolution of the Archaea.</title>
        <authorList>
            <person name="Elkins J.G."/>
            <person name="Podar M."/>
            <person name="Graham D.E."/>
            <person name="Makarova K.S."/>
            <person name="Wolf Y."/>
            <person name="Randau L."/>
            <person name="Hedlund B.P."/>
            <person name="Brochier-Armanet C."/>
            <person name="Kunin V."/>
            <person name="Anderson I."/>
            <person name="Lapidus A."/>
            <person name="Goltsman E."/>
            <person name="Barry K."/>
            <person name="Koonin E.V."/>
            <person name="Hugenholtz P."/>
            <person name="Kyrpides N."/>
            <person name="Wanner G."/>
            <person name="Richardson P."/>
            <person name="Keller M."/>
            <person name="Stetter K.O."/>
        </authorList>
    </citation>
    <scope>NUCLEOTIDE SEQUENCE [LARGE SCALE GENOMIC DNA]</scope>
    <source>
        <strain evidence="2">OPF8</strain>
    </source>
</reference>
<accession>B1L5B9</accession>
<proteinExistence type="predicted"/>
<dbReference type="HOGENOM" id="CLU_2645848_0_0_2"/>
<dbReference type="AlphaFoldDB" id="B1L5B9"/>
<evidence type="ECO:0000313" key="1">
    <source>
        <dbReference type="EMBL" id="ACB07648.1"/>
    </source>
</evidence>
<dbReference type="InParanoid" id="B1L5B9"/>
<organism evidence="1 2">
    <name type="scientific">Korarchaeum cryptofilum (strain OPF8)</name>
    <dbReference type="NCBI Taxonomy" id="374847"/>
    <lineage>
        <taxon>Archaea</taxon>
        <taxon>Thermoproteota</taxon>
        <taxon>Candidatus Korarchaeia</taxon>
        <taxon>Candidatus Korarchaeales</taxon>
        <taxon>Candidatus Korarchaeaceae</taxon>
        <taxon>Candidatus Korarchaeum</taxon>
    </lineage>
</organism>
<name>B1L5B9_KORCO</name>
<keyword evidence="2" id="KW-1185">Reference proteome</keyword>
<evidence type="ECO:0000313" key="2">
    <source>
        <dbReference type="Proteomes" id="UP000001686"/>
    </source>
</evidence>
<dbReference type="KEGG" id="kcr:Kcr_0902"/>
<dbReference type="EnsemblBacteria" id="ACB07648">
    <property type="protein sequence ID" value="ACB07648"/>
    <property type="gene ID" value="Kcr_0902"/>
</dbReference>
<gene>
    <name evidence="1" type="ordered locus">Kcr_0902</name>
</gene>